<comment type="subcellular location">
    <subcellularLocation>
        <location evidence="1">Membrane</location>
        <topology evidence="1">Multi-pass membrane protein</topology>
    </subcellularLocation>
</comment>
<feature type="transmembrane region" description="Helical" evidence="6">
    <location>
        <begin position="100"/>
        <end position="121"/>
    </location>
</feature>
<keyword evidence="5 6" id="KW-0472">Membrane</keyword>
<feature type="transmembrane region" description="Helical" evidence="6">
    <location>
        <begin position="33"/>
        <end position="52"/>
    </location>
</feature>
<keyword evidence="3 6" id="KW-0812">Transmembrane</keyword>
<feature type="transmembrane region" description="Helical" evidence="6">
    <location>
        <begin position="7"/>
        <end position="27"/>
    </location>
</feature>
<evidence type="ECO:0000256" key="5">
    <source>
        <dbReference type="ARBA" id="ARBA00023136"/>
    </source>
</evidence>
<comment type="caution">
    <text evidence="8">The sequence shown here is derived from an EMBL/GenBank/DDBJ whole genome shotgun (WGS) entry which is preliminary data.</text>
</comment>
<evidence type="ECO:0000313" key="9">
    <source>
        <dbReference type="Proteomes" id="UP000523821"/>
    </source>
</evidence>
<dbReference type="Pfam" id="PF04138">
    <property type="entry name" value="GtrA_DPMS_TM"/>
    <property type="match status" value="1"/>
</dbReference>
<sequence>MISRQFALFLAVGGVAALVNIVARIAFDWLMPYEIAIVLAYATGLAVAFLLNRRHVFPNTGDGRGVQLLRFTLVNLVALAQVWAVSLGLLHLVFPRLGFAWHAETVAHVIGVASPVFTSYFGHKHFSFRRVPSAG</sequence>
<proteinExistence type="inferred from homology"/>
<evidence type="ECO:0000256" key="4">
    <source>
        <dbReference type="ARBA" id="ARBA00022989"/>
    </source>
</evidence>
<dbReference type="EMBL" id="JACHOO010000003">
    <property type="protein sequence ID" value="MBB5752907.1"/>
    <property type="molecule type" value="Genomic_DNA"/>
</dbReference>
<keyword evidence="9" id="KW-1185">Reference proteome</keyword>
<evidence type="ECO:0000256" key="3">
    <source>
        <dbReference type="ARBA" id="ARBA00022692"/>
    </source>
</evidence>
<comment type="similarity">
    <text evidence="2">Belongs to the GtrA family.</text>
</comment>
<dbReference type="PANTHER" id="PTHR38459:SF1">
    <property type="entry name" value="PROPHAGE BACTOPRENOL-LINKED GLUCOSE TRANSLOCASE HOMOLOG"/>
    <property type="match status" value="1"/>
</dbReference>
<evidence type="ECO:0000256" key="6">
    <source>
        <dbReference type="SAM" id="Phobius"/>
    </source>
</evidence>
<dbReference type="GO" id="GO:0005886">
    <property type="term" value="C:plasma membrane"/>
    <property type="evidence" value="ECO:0007669"/>
    <property type="project" value="TreeGrafter"/>
</dbReference>
<dbReference type="AlphaFoldDB" id="A0A7W9FLK9"/>
<feature type="transmembrane region" description="Helical" evidence="6">
    <location>
        <begin position="73"/>
        <end position="94"/>
    </location>
</feature>
<accession>A0A7W9FLK9</accession>
<reference evidence="8 9" key="1">
    <citation type="submission" date="2020-08" db="EMBL/GenBank/DDBJ databases">
        <title>Genomic Encyclopedia of Type Strains, Phase IV (KMG-IV): sequencing the most valuable type-strain genomes for metagenomic binning, comparative biology and taxonomic classification.</title>
        <authorList>
            <person name="Goeker M."/>
        </authorList>
    </citation>
    <scope>NUCLEOTIDE SEQUENCE [LARGE SCALE GENOMIC DNA]</scope>
    <source>
        <strain evidence="8 9">DSM 16268</strain>
    </source>
</reference>
<dbReference type="Proteomes" id="UP000523821">
    <property type="component" value="Unassembled WGS sequence"/>
</dbReference>
<feature type="domain" description="GtrA/DPMS transmembrane" evidence="7">
    <location>
        <begin position="9"/>
        <end position="128"/>
    </location>
</feature>
<dbReference type="InterPro" id="IPR051401">
    <property type="entry name" value="GtrA_CellWall_Glycosyl"/>
</dbReference>
<protein>
    <submittedName>
        <fullName evidence="8">Putative flippase GtrA</fullName>
    </submittedName>
</protein>
<organism evidence="8 9">
    <name type="scientific">Prosthecomicrobium pneumaticum</name>
    <dbReference type="NCBI Taxonomy" id="81895"/>
    <lineage>
        <taxon>Bacteria</taxon>
        <taxon>Pseudomonadati</taxon>
        <taxon>Pseudomonadota</taxon>
        <taxon>Alphaproteobacteria</taxon>
        <taxon>Hyphomicrobiales</taxon>
        <taxon>Kaistiaceae</taxon>
        <taxon>Prosthecomicrobium</taxon>
    </lineage>
</organism>
<keyword evidence="4 6" id="KW-1133">Transmembrane helix</keyword>
<evidence type="ECO:0000259" key="7">
    <source>
        <dbReference type="Pfam" id="PF04138"/>
    </source>
</evidence>
<dbReference type="PANTHER" id="PTHR38459">
    <property type="entry name" value="PROPHAGE BACTOPRENOL-LINKED GLUCOSE TRANSLOCASE HOMOLOG"/>
    <property type="match status" value="1"/>
</dbReference>
<evidence type="ECO:0000256" key="1">
    <source>
        <dbReference type="ARBA" id="ARBA00004141"/>
    </source>
</evidence>
<name>A0A7W9FLK9_9HYPH</name>
<gene>
    <name evidence="8" type="ORF">GGQ63_001961</name>
</gene>
<evidence type="ECO:0000256" key="2">
    <source>
        <dbReference type="ARBA" id="ARBA00009399"/>
    </source>
</evidence>
<dbReference type="GO" id="GO:0000271">
    <property type="term" value="P:polysaccharide biosynthetic process"/>
    <property type="evidence" value="ECO:0007669"/>
    <property type="project" value="InterPro"/>
</dbReference>
<dbReference type="InterPro" id="IPR007267">
    <property type="entry name" value="GtrA_DPMS_TM"/>
</dbReference>
<dbReference type="RefSeq" id="WP_183855136.1">
    <property type="nucleotide sequence ID" value="NZ_JACHOO010000003.1"/>
</dbReference>
<evidence type="ECO:0000313" key="8">
    <source>
        <dbReference type="EMBL" id="MBB5752907.1"/>
    </source>
</evidence>